<evidence type="ECO:0000313" key="2">
    <source>
        <dbReference type="EMBL" id="EGK71589.1"/>
    </source>
</evidence>
<feature type="transmembrane region" description="Helical" evidence="1">
    <location>
        <begin position="6"/>
        <end position="25"/>
    </location>
</feature>
<evidence type="ECO:0000256" key="1">
    <source>
        <dbReference type="SAM" id="Phobius"/>
    </source>
</evidence>
<dbReference type="Proteomes" id="UP000005019">
    <property type="component" value="Unassembled WGS sequence"/>
</dbReference>
<keyword evidence="1" id="KW-0472">Membrane</keyword>
<accession>F5RCT8</accession>
<protein>
    <recommendedName>
        <fullName evidence="4">Transmembrane protein</fullName>
    </recommendedName>
</protein>
<sequence>MRYLVIFMLLTVLASLGSALFFLFRDTGNSTRMLRSLAIRVGLSMTLFILLMAGYRFGFITGKL</sequence>
<keyword evidence="1" id="KW-1133">Transmembrane helix</keyword>
<dbReference type="RefSeq" id="WP_008061410.1">
    <property type="nucleotide sequence ID" value="NZ_AFHG01000049.1"/>
</dbReference>
<dbReference type="OrthoDB" id="8687573at2"/>
<evidence type="ECO:0008006" key="4">
    <source>
        <dbReference type="Google" id="ProtNLM"/>
    </source>
</evidence>
<name>F5RCT8_METUF</name>
<organism evidence="2 3">
    <name type="scientific">Methyloversatilis universalis (strain ATCC BAA-1314 / DSM 25237 / JCM 13912 / CCUG 52030 / FAM5)</name>
    <dbReference type="NCBI Taxonomy" id="1000565"/>
    <lineage>
        <taxon>Bacteria</taxon>
        <taxon>Pseudomonadati</taxon>
        <taxon>Pseudomonadota</taxon>
        <taxon>Betaproteobacteria</taxon>
        <taxon>Nitrosomonadales</taxon>
        <taxon>Sterolibacteriaceae</taxon>
        <taxon>Methyloversatilis</taxon>
    </lineage>
</organism>
<dbReference type="Pfam" id="PF11137">
    <property type="entry name" value="DUF2909"/>
    <property type="match status" value="1"/>
</dbReference>
<dbReference type="InterPro" id="IPR021313">
    <property type="entry name" value="DUF2909"/>
</dbReference>
<gene>
    <name evidence="2" type="ORF">METUNv1_02093</name>
</gene>
<comment type="caution">
    <text evidence="2">The sequence shown here is derived from an EMBL/GenBank/DDBJ whole genome shotgun (WGS) entry which is preliminary data.</text>
</comment>
<reference evidence="2 3" key="1">
    <citation type="journal article" date="2011" name="J. Bacteriol.">
        <title>Genome sequence of Methyloversatilis universalis FAM5T, a methylotrophic representative of the order Rhodocyclales.</title>
        <authorList>
            <person name="Kittichotirat W."/>
            <person name="Good N.M."/>
            <person name="Hall R."/>
            <person name="Bringel F."/>
            <person name="Lajus A."/>
            <person name="Medigue C."/>
            <person name="Smalley N.E."/>
            <person name="Beck D."/>
            <person name="Bumgarner R."/>
            <person name="Vuilleumier S."/>
            <person name="Kalyuzhnaya M.G."/>
        </authorList>
    </citation>
    <scope>NUCLEOTIDE SEQUENCE [LARGE SCALE GENOMIC DNA]</scope>
    <source>
        <strain evidence="3">ATCC BAA-1314 / JCM 13912 / FAM5</strain>
    </source>
</reference>
<dbReference type="eggNOG" id="ENOG5030XQ7">
    <property type="taxonomic scope" value="Bacteria"/>
</dbReference>
<evidence type="ECO:0000313" key="3">
    <source>
        <dbReference type="Proteomes" id="UP000005019"/>
    </source>
</evidence>
<keyword evidence="1" id="KW-0812">Transmembrane</keyword>
<dbReference type="NCBIfam" id="NF033233">
    <property type="entry name" value="twin_helix"/>
    <property type="match status" value="1"/>
</dbReference>
<dbReference type="STRING" id="1000565.METUNv1_02093"/>
<dbReference type="AlphaFoldDB" id="F5RCT8"/>
<feature type="transmembrane region" description="Helical" evidence="1">
    <location>
        <begin position="37"/>
        <end position="58"/>
    </location>
</feature>
<dbReference type="EMBL" id="AFHG01000049">
    <property type="protein sequence ID" value="EGK71589.1"/>
    <property type="molecule type" value="Genomic_DNA"/>
</dbReference>
<keyword evidence="3" id="KW-1185">Reference proteome</keyword>
<proteinExistence type="predicted"/>